<evidence type="ECO:0000256" key="3">
    <source>
        <dbReference type="ARBA" id="ARBA00022833"/>
    </source>
</evidence>
<dbReference type="RefSeq" id="XP_070852657.1">
    <property type="nucleotide sequence ID" value="XM_070996556.1"/>
</dbReference>
<keyword evidence="1" id="KW-0479">Metal-binding</keyword>
<evidence type="ECO:0000313" key="5">
    <source>
        <dbReference type="Proteomes" id="UP001652628"/>
    </source>
</evidence>
<evidence type="ECO:0000313" key="6">
    <source>
        <dbReference type="RefSeq" id="XP_070852657.1"/>
    </source>
</evidence>
<dbReference type="Proteomes" id="UP001652628">
    <property type="component" value="Chromosome 3"/>
</dbReference>
<reference evidence="6" key="1">
    <citation type="submission" date="2025-08" db="UniProtKB">
        <authorList>
            <consortium name="RefSeq"/>
        </authorList>
    </citation>
    <scope>IDENTIFICATION</scope>
</reference>
<feature type="domain" description="FLYWCH-type" evidence="4">
    <location>
        <begin position="23"/>
        <end position="72"/>
    </location>
</feature>
<evidence type="ECO:0000256" key="1">
    <source>
        <dbReference type="ARBA" id="ARBA00022723"/>
    </source>
</evidence>
<sequence>MYISLLSHCSRHRSVYKQNGFTIIDGYRFVIGTTNLRRTYLKCANFRSNCRARAIVNRDTNKVRMRHEGHNHSRKDVVCGRISKK</sequence>
<dbReference type="GeneID" id="136117118"/>
<proteinExistence type="predicted"/>
<dbReference type="InterPro" id="IPR007588">
    <property type="entry name" value="Znf_FLYWCH"/>
</dbReference>
<keyword evidence="5" id="KW-1185">Reference proteome</keyword>
<organism evidence="5 6">
    <name type="scientific">Drosophila suzukii</name>
    <name type="common">Spotted-wing drosophila fruit fly</name>
    <dbReference type="NCBI Taxonomy" id="28584"/>
    <lineage>
        <taxon>Eukaryota</taxon>
        <taxon>Metazoa</taxon>
        <taxon>Ecdysozoa</taxon>
        <taxon>Arthropoda</taxon>
        <taxon>Hexapoda</taxon>
        <taxon>Insecta</taxon>
        <taxon>Pterygota</taxon>
        <taxon>Neoptera</taxon>
        <taxon>Endopterygota</taxon>
        <taxon>Diptera</taxon>
        <taxon>Brachycera</taxon>
        <taxon>Muscomorpha</taxon>
        <taxon>Ephydroidea</taxon>
        <taxon>Drosophilidae</taxon>
        <taxon>Drosophila</taxon>
        <taxon>Sophophora</taxon>
    </lineage>
</organism>
<gene>
    <name evidence="6" type="primary">pre-mod(mdg4)-AE</name>
</gene>
<keyword evidence="2" id="KW-0863">Zinc-finger</keyword>
<accession>A0ABM4TRR0</accession>
<name>A0ABM4TRR0_DROSZ</name>
<evidence type="ECO:0000259" key="4">
    <source>
        <dbReference type="Pfam" id="PF04500"/>
    </source>
</evidence>
<evidence type="ECO:0000256" key="2">
    <source>
        <dbReference type="ARBA" id="ARBA00022771"/>
    </source>
</evidence>
<dbReference type="Pfam" id="PF04500">
    <property type="entry name" value="FLYWCH"/>
    <property type="match status" value="1"/>
</dbReference>
<protein>
    <submittedName>
        <fullName evidence="6">Uncharacterized protein pre-mod(Mdg4)-AE</fullName>
    </submittedName>
</protein>
<dbReference type="Gene3D" id="2.20.25.240">
    <property type="match status" value="1"/>
</dbReference>
<keyword evidence="3" id="KW-0862">Zinc</keyword>